<dbReference type="SMART" id="SM00507">
    <property type="entry name" value="HNHc"/>
    <property type="match status" value="1"/>
</dbReference>
<name>S7T9I1_DESML</name>
<dbReference type="CDD" id="cd00085">
    <property type="entry name" value="HNHc"/>
    <property type="match status" value="1"/>
</dbReference>
<dbReference type="Pfam" id="PF01844">
    <property type="entry name" value="HNH"/>
    <property type="match status" value="1"/>
</dbReference>
<comment type="caution">
    <text evidence="2">The sequence shown here is derived from an EMBL/GenBank/DDBJ whole genome shotgun (WGS) entry which is preliminary data.</text>
</comment>
<dbReference type="InterPro" id="IPR003615">
    <property type="entry name" value="HNH_nuc"/>
</dbReference>
<organism evidence="2 3">
    <name type="scientific">Desulfococcus multivorans DSM 2059</name>
    <dbReference type="NCBI Taxonomy" id="1121405"/>
    <lineage>
        <taxon>Bacteria</taxon>
        <taxon>Pseudomonadati</taxon>
        <taxon>Thermodesulfobacteriota</taxon>
        <taxon>Desulfobacteria</taxon>
        <taxon>Desulfobacterales</taxon>
        <taxon>Desulfococcaceae</taxon>
        <taxon>Desulfococcus</taxon>
    </lineage>
</organism>
<dbReference type="InterPro" id="IPR002711">
    <property type="entry name" value="HNH"/>
</dbReference>
<sequence>MNNLKILPGETIDNNELCAIFKCSTQGGMRRSHKTGTLVIISNHVKSIYVDRRQGNILHYTGMGTKGDQSLEFMQNKTLAESGRNNIEVHLFEVFKAGEYTYDGRVELEEKPYTEPQRDAEGNSRLVWIFPLRLVSGAPPTIDRDKIENLKAIKDKMARSLSDQELEARAKFYNGVPDSREVSGRQFSRNSVISELAQRRAKGICGLCGNPAPFKRKDGTPYLETHHIIWLSEGGKDSIDNTVALCPNCHRKMHVIKSKNDVNKLKRR</sequence>
<dbReference type="Proteomes" id="UP000014977">
    <property type="component" value="Unassembled WGS sequence"/>
</dbReference>
<keyword evidence="2" id="KW-0540">Nuclease</keyword>
<dbReference type="GO" id="GO:0003676">
    <property type="term" value="F:nucleic acid binding"/>
    <property type="evidence" value="ECO:0007669"/>
    <property type="project" value="InterPro"/>
</dbReference>
<dbReference type="OrthoDB" id="9802640at2"/>
<dbReference type="Gene3D" id="1.10.30.50">
    <property type="match status" value="1"/>
</dbReference>
<dbReference type="AlphaFoldDB" id="S7T9I1"/>
<dbReference type="EMBL" id="ATHJ01000128">
    <property type="protein sequence ID" value="EPR33266.1"/>
    <property type="molecule type" value="Genomic_DNA"/>
</dbReference>
<evidence type="ECO:0000313" key="3">
    <source>
        <dbReference type="Proteomes" id="UP000014977"/>
    </source>
</evidence>
<gene>
    <name evidence="2" type="ORF">dsmv_3522</name>
</gene>
<dbReference type="STRING" id="897.B2D07_02550"/>
<dbReference type="InterPro" id="IPR058712">
    <property type="entry name" value="SRA_ScoMcrA"/>
</dbReference>
<dbReference type="GO" id="GO:0004519">
    <property type="term" value="F:endonuclease activity"/>
    <property type="evidence" value="ECO:0007669"/>
    <property type="project" value="UniProtKB-KW"/>
</dbReference>
<reference evidence="2 3" key="1">
    <citation type="journal article" date="2013" name="Genome Announc.">
        <title>Draft genome sequences for three mercury-methylating, sulfate-reducing bacteria.</title>
        <authorList>
            <person name="Brown S.D."/>
            <person name="Hurt R.A.Jr."/>
            <person name="Gilmour C.C."/>
            <person name="Elias D.A."/>
        </authorList>
    </citation>
    <scope>NUCLEOTIDE SEQUENCE [LARGE SCALE GENOMIC DNA]</scope>
    <source>
        <strain evidence="2 3">DSM 2059</strain>
    </source>
</reference>
<keyword evidence="2" id="KW-0378">Hydrolase</keyword>
<dbReference type="eggNOG" id="COG1403">
    <property type="taxonomic scope" value="Bacteria"/>
</dbReference>
<evidence type="ECO:0000313" key="2">
    <source>
        <dbReference type="EMBL" id="EPR33266.1"/>
    </source>
</evidence>
<keyword evidence="2" id="KW-0255">Endonuclease</keyword>
<evidence type="ECO:0000259" key="1">
    <source>
        <dbReference type="SMART" id="SM00507"/>
    </source>
</evidence>
<dbReference type="RefSeq" id="WP_020878678.1">
    <property type="nucleotide sequence ID" value="NZ_ATHJ01000128.1"/>
</dbReference>
<accession>S7T9I1</accession>
<feature type="domain" description="HNH nuclease" evidence="1">
    <location>
        <begin position="193"/>
        <end position="251"/>
    </location>
</feature>
<dbReference type="GO" id="GO:0008270">
    <property type="term" value="F:zinc ion binding"/>
    <property type="evidence" value="ECO:0007669"/>
    <property type="project" value="InterPro"/>
</dbReference>
<protein>
    <submittedName>
        <fullName evidence="2">HNH endonuclease</fullName>
    </submittedName>
</protein>
<proteinExistence type="predicted"/>
<dbReference type="Pfam" id="PF26348">
    <property type="entry name" value="SRA_ScoMcrA"/>
    <property type="match status" value="1"/>
</dbReference>
<keyword evidence="3" id="KW-1185">Reference proteome</keyword>